<dbReference type="EMBL" id="DQVM01000023">
    <property type="protein sequence ID" value="HIQ29137.1"/>
    <property type="molecule type" value="Genomic_DNA"/>
</dbReference>
<organism evidence="1 2">
    <name type="scientific">Caldiarchaeum subterraneum</name>
    <dbReference type="NCBI Taxonomy" id="311458"/>
    <lineage>
        <taxon>Archaea</taxon>
        <taxon>Nitrososphaerota</taxon>
        <taxon>Candidatus Caldarchaeales</taxon>
        <taxon>Candidatus Caldarchaeaceae</taxon>
        <taxon>Candidatus Caldarchaeum</taxon>
    </lineage>
</organism>
<accession>A0A832ZVJ9</accession>
<dbReference type="AlphaFoldDB" id="A0A832ZVJ9"/>
<sequence>MSRDITYSVNKRTFSIEVKSLDDIDKLVINNIDLTEWDFYLNGLLGTIEYITLVDGLVFEIKTNKCVFRFDITKRDIERYGFTVVEV</sequence>
<proteinExistence type="predicted"/>
<reference evidence="1" key="1">
    <citation type="journal article" date="2020" name="ISME J.">
        <title>Gammaproteobacteria mediating utilization of methyl-, sulfur- and petroleum organic compounds in deep ocean hydrothermal plumes.</title>
        <authorList>
            <person name="Zhou Z."/>
            <person name="Liu Y."/>
            <person name="Pan J."/>
            <person name="Cron B.R."/>
            <person name="Toner B.M."/>
            <person name="Anantharaman K."/>
            <person name="Breier J.A."/>
            <person name="Dick G.J."/>
            <person name="Li M."/>
        </authorList>
    </citation>
    <scope>NUCLEOTIDE SEQUENCE</scope>
    <source>
        <strain evidence="1">SZUA-1515</strain>
    </source>
</reference>
<evidence type="ECO:0000313" key="2">
    <source>
        <dbReference type="Proteomes" id="UP000608579"/>
    </source>
</evidence>
<comment type="caution">
    <text evidence="1">The sequence shown here is derived from an EMBL/GenBank/DDBJ whole genome shotgun (WGS) entry which is preliminary data.</text>
</comment>
<gene>
    <name evidence="1" type="ORF">EYH45_01080</name>
</gene>
<dbReference type="Proteomes" id="UP000608579">
    <property type="component" value="Unassembled WGS sequence"/>
</dbReference>
<protein>
    <submittedName>
        <fullName evidence="1">Uncharacterized protein</fullName>
    </submittedName>
</protein>
<evidence type="ECO:0000313" key="1">
    <source>
        <dbReference type="EMBL" id="HIQ29137.1"/>
    </source>
</evidence>
<name>A0A832ZVJ9_CALS0</name>